<organism evidence="7 8">
    <name type="scientific">Actinomortierella ambigua</name>
    <dbReference type="NCBI Taxonomy" id="1343610"/>
    <lineage>
        <taxon>Eukaryota</taxon>
        <taxon>Fungi</taxon>
        <taxon>Fungi incertae sedis</taxon>
        <taxon>Mucoromycota</taxon>
        <taxon>Mortierellomycotina</taxon>
        <taxon>Mortierellomycetes</taxon>
        <taxon>Mortierellales</taxon>
        <taxon>Mortierellaceae</taxon>
        <taxon>Actinomortierella</taxon>
    </lineage>
</organism>
<feature type="transmembrane region" description="Helical" evidence="6">
    <location>
        <begin position="76"/>
        <end position="93"/>
    </location>
</feature>
<dbReference type="EMBL" id="JAAAJB010000197">
    <property type="protein sequence ID" value="KAG0262099.1"/>
    <property type="molecule type" value="Genomic_DNA"/>
</dbReference>
<dbReference type="NCBIfam" id="NF038013">
    <property type="entry name" value="AceTr_1"/>
    <property type="match status" value="1"/>
</dbReference>
<keyword evidence="5 6" id="KW-0472">Membrane</keyword>
<proteinExistence type="inferred from homology"/>
<feature type="transmembrane region" description="Helical" evidence="6">
    <location>
        <begin position="176"/>
        <end position="193"/>
    </location>
</feature>
<dbReference type="PANTHER" id="PTHR31123">
    <property type="entry name" value="ACCUMULATION OF DYADS PROTEIN 2-RELATED"/>
    <property type="match status" value="1"/>
</dbReference>
<dbReference type="OrthoDB" id="3648309at2759"/>
<feature type="transmembrane region" description="Helical" evidence="6">
    <location>
        <begin position="199"/>
        <end position="219"/>
    </location>
</feature>
<sequence>MSIPSDFDLEKHPQHIHLGHSQQQQQQPQHDVIQPMNLHAHLEPEDVRVTPFRMEMGMDAPMNAVLQPRPAQANPAPFGLCGMAVTAFCMAFYNMRAGVHANAPVNFITGLALFYGGFGQLIAGLLEFKNGNTFGGTTFCSYGMYWISYSTLLIPFFGVSAAYAESPDDLTTSVGIYLLAWTIFTFLMFTLTWKSNLASAALFFWLGLTYLFSTIANLAHLEPGNAISKTSGVTGLITSSIAFYCAMADLSNPSNSFYTLPLGQLGRR</sequence>
<dbReference type="GO" id="GO:0015123">
    <property type="term" value="F:acetate transmembrane transporter activity"/>
    <property type="evidence" value="ECO:0007669"/>
    <property type="project" value="TreeGrafter"/>
</dbReference>
<evidence type="ECO:0000256" key="3">
    <source>
        <dbReference type="ARBA" id="ARBA00022692"/>
    </source>
</evidence>
<evidence type="ECO:0000313" key="8">
    <source>
        <dbReference type="Proteomes" id="UP000807716"/>
    </source>
</evidence>
<accession>A0A9P6U6S7</accession>
<evidence type="ECO:0000256" key="6">
    <source>
        <dbReference type="SAM" id="Phobius"/>
    </source>
</evidence>
<evidence type="ECO:0000256" key="5">
    <source>
        <dbReference type="ARBA" id="ARBA00023136"/>
    </source>
</evidence>
<evidence type="ECO:0000313" key="7">
    <source>
        <dbReference type="EMBL" id="KAG0262099.1"/>
    </source>
</evidence>
<protein>
    <submittedName>
        <fullName evidence="7">Uncharacterized protein</fullName>
    </submittedName>
</protein>
<feature type="transmembrane region" description="Helical" evidence="6">
    <location>
        <begin position="105"/>
        <end position="126"/>
    </location>
</feature>
<evidence type="ECO:0000256" key="4">
    <source>
        <dbReference type="ARBA" id="ARBA00022989"/>
    </source>
</evidence>
<keyword evidence="3 6" id="KW-0812">Transmembrane</keyword>
<comment type="subcellular location">
    <subcellularLocation>
        <location evidence="1">Membrane</location>
        <topology evidence="1">Multi-pass membrane protein</topology>
    </subcellularLocation>
</comment>
<comment type="caution">
    <text evidence="7">The sequence shown here is derived from an EMBL/GenBank/DDBJ whole genome shotgun (WGS) entry which is preliminary data.</text>
</comment>
<dbReference type="InterPro" id="IPR051633">
    <property type="entry name" value="AceTr"/>
</dbReference>
<evidence type="ECO:0000256" key="2">
    <source>
        <dbReference type="ARBA" id="ARBA00005587"/>
    </source>
</evidence>
<dbReference type="AlphaFoldDB" id="A0A9P6U6S7"/>
<dbReference type="GO" id="GO:0005886">
    <property type="term" value="C:plasma membrane"/>
    <property type="evidence" value="ECO:0007669"/>
    <property type="project" value="TreeGrafter"/>
</dbReference>
<reference evidence="7" key="1">
    <citation type="journal article" date="2020" name="Fungal Divers.">
        <title>Resolving the Mortierellaceae phylogeny through synthesis of multi-gene phylogenetics and phylogenomics.</title>
        <authorList>
            <person name="Vandepol N."/>
            <person name="Liber J."/>
            <person name="Desiro A."/>
            <person name="Na H."/>
            <person name="Kennedy M."/>
            <person name="Barry K."/>
            <person name="Grigoriev I.V."/>
            <person name="Miller A.N."/>
            <person name="O'Donnell K."/>
            <person name="Stajich J.E."/>
            <person name="Bonito G."/>
        </authorList>
    </citation>
    <scope>NUCLEOTIDE SEQUENCE</scope>
    <source>
        <strain evidence="7">BC1065</strain>
    </source>
</reference>
<evidence type="ECO:0000256" key="1">
    <source>
        <dbReference type="ARBA" id="ARBA00004141"/>
    </source>
</evidence>
<dbReference type="Proteomes" id="UP000807716">
    <property type="component" value="Unassembled WGS sequence"/>
</dbReference>
<dbReference type="PANTHER" id="PTHR31123:SF1">
    <property type="entry name" value="ACCUMULATION OF DYADS PROTEIN 2-RELATED"/>
    <property type="match status" value="1"/>
</dbReference>
<comment type="similarity">
    <text evidence="2">Belongs to the acetate uptake transporter (AceTr) (TC 2.A.96) family.</text>
</comment>
<keyword evidence="8" id="KW-1185">Reference proteome</keyword>
<dbReference type="InterPro" id="IPR000791">
    <property type="entry name" value="Gpr1/Fun34/SatP-like"/>
</dbReference>
<gene>
    <name evidence="7" type="ORF">DFQ27_002546</name>
</gene>
<feature type="transmembrane region" description="Helical" evidence="6">
    <location>
        <begin position="146"/>
        <end position="164"/>
    </location>
</feature>
<dbReference type="Pfam" id="PF01184">
    <property type="entry name" value="Gpr1_Fun34_YaaH"/>
    <property type="match status" value="1"/>
</dbReference>
<keyword evidence="4 6" id="KW-1133">Transmembrane helix</keyword>
<name>A0A9P6U6S7_9FUNG</name>